<dbReference type="Proteomes" id="UP001280121">
    <property type="component" value="Unassembled WGS sequence"/>
</dbReference>
<dbReference type="AlphaFoldDB" id="A0AAD9TGH8"/>
<evidence type="ECO:0000313" key="2">
    <source>
        <dbReference type="EMBL" id="KAK2635164.1"/>
    </source>
</evidence>
<reference evidence="2" key="1">
    <citation type="journal article" date="2023" name="Plant J.">
        <title>Genome sequences and population genomics provide insights into the demographic history, inbreeding, and mutation load of two 'living fossil' tree species of Dipteronia.</title>
        <authorList>
            <person name="Feng Y."/>
            <person name="Comes H.P."/>
            <person name="Chen J."/>
            <person name="Zhu S."/>
            <person name="Lu R."/>
            <person name="Zhang X."/>
            <person name="Li P."/>
            <person name="Qiu J."/>
            <person name="Olsen K.M."/>
            <person name="Qiu Y."/>
        </authorList>
    </citation>
    <scope>NUCLEOTIDE SEQUENCE</scope>
    <source>
        <strain evidence="2">KIB01</strain>
    </source>
</reference>
<gene>
    <name evidence="2" type="ORF">Ddye_029956</name>
</gene>
<proteinExistence type="predicted"/>
<dbReference type="EMBL" id="JANJYI010000009">
    <property type="protein sequence ID" value="KAK2635164.1"/>
    <property type="molecule type" value="Genomic_DNA"/>
</dbReference>
<organism evidence="2 3">
    <name type="scientific">Dipteronia dyeriana</name>
    <dbReference type="NCBI Taxonomy" id="168575"/>
    <lineage>
        <taxon>Eukaryota</taxon>
        <taxon>Viridiplantae</taxon>
        <taxon>Streptophyta</taxon>
        <taxon>Embryophyta</taxon>
        <taxon>Tracheophyta</taxon>
        <taxon>Spermatophyta</taxon>
        <taxon>Magnoliopsida</taxon>
        <taxon>eudicotyledons</taxon>
        <taxon>Gunneridae</taxon>
        <taxon>Pentapetalae</taxon>
        <taxon>rosids</taxon>
        <taxon>malvids</taxon>
        <taxon>Sapindales</taxon>
        <taxon>Sapindaceae</taxon>
        <taxon>Hippocastanoideae</taxon>
        <taxon>Acereae</taxon>
        <taxon>Dipteronia</taxon>
    </lineage>
</organism>
<name>A0AAD9TGH8_9ROSI</name>
<evidence type="ECO:0000313" key="3">
    <source>
        <dbReference type="Proteomes" id="UP001280121"/>
    </source>
</evidence>
<keyword evidence="3" id="KW-1185">Reference proteome</keyword>
<accession>A0AAD9TGH8</accession>
<sequence>MIVWSRPQSIILQSCLISNISHMVLSAIQAIDLEDYVCGVNKLANKYVSTKEKREDVRDRDLVLSLIIGVVHDFDAIVAAITTQRYISLEDAQLILMMHEQRVEHLNSPGVIDICQGGKVTAHYVSDTSRDKRGQRDGNSQNYRVGQRGRGKSYRNGGRAGSRIHCQICNKHDHGLLKCYNRFDQGFHGPPQKQQSQALYSLHQMYNQSQGIIGLNGQSYNGQMLSQDNMSPHNTEPQAHFNQTSVYLATPNQPLI</sequence>
<comment type="caution">
    <text evidence="2">The sequence shown here is derived from an EMBL/GenBank/DDBJ whole genome shotgun (WGS) entry which is preliminary data.</text>
</comment>
<evidence type="ECO:0000256" key="1">
    <source>
        <dbReference type="SAM" id="MobiDB-lite"/>
    </source>
</evidence>
<protein>
    <submittedName>
        <fullName evidence="2">Uncharacterized protein</fullName>
    </submittedName>
</protein>
<feature type="region of interest" description="Disordered" evidence="1">
    <location>
        <begin position="126"/>
        <end position="160"/>
    </location>
</feature>